<keyword evidence="4" id="KW-0249">Electron transport</keyword>
<keyword evidence="3 6" id="KW-0479">Metal-binding</keyword>
<feature type="domain" description="Cytochrome c" evidence="8">
    <location>
        <begin position="26"/>
        <end position="128"/>
    </location>
</feature>
<feature type="signal peptide" evidence="7">
    <location>
        <begin position="1"/>
        <end position="25"/>
    </location>
</feature>
<dbReference type="SUPFAM" id="SSF46626">
    <property type="entry name" value="Cytochrome c"/>
    <property type="match status" value="1"/>
</dbReference>
<organism evidence="9 10">
    <name type="scientific">Rhizobium soli</name>
    <dbReference type="NCBI Taxonomy" id="424798"/>
    <lineage>
        <taxon>Bacteria</taxon>
        <taxon>Pseudomonadati</taxon>
        <taxon>Pseudomonadota</taxon>
        <taxon>Alphaproteobacteria</taxon>
        <taxon>Hyphomicrobiales</taxon>
        <taxon>Rhizobiaceae</taxon>
        <taxon>Rhizobium/Agrobacterium group</taxon>
        <taxon>Rhizobium</taxon>
    </lineage>
</organism>
<dbReference type="GO" id="GO:0046872">
    <property type="term" value="F:metal ion binding"/>
    <property type="evidence" value="ECO:0007669"/>
    <property type="project" value="UniProtKB-KW"/>
</dbReference>
<keyword evidence="7" id="KW-0732">Signal</keyword>
<dbReference type="PRINTS" id="PR00604">
    <property type="entry name" value="CYTCHRMECIAB"/>
</dbReference>
<dbReference type="Proteomes" id="UP000585437">
    <property type="component" value="Unassembled WGS sequence"/>
</dbReference>
<dbReference type="InterPro" id="IPR036909">
    <property type="entry name" value="Cyt_c-like_dom_sf"/>
</dbReference>
<dbReference type="RefSeq" id="WP_062579587.1">
    <property type="nucleotide sequence ID" value="NZ_JACHBU010000004.1"/>
</dbReference>
<reference evidence="9 10" key="1">
    <citation type="submission" date="2020-08" db="EMBL/GenBank/DDBJ databases">
        <title>The Agave Microbiome: Exploring the role of microbial communities in plant adaptations to desert environments.</title>
        <authorList>
            <person name="Partida-Martinez L.P."/>
        </authorList>
    </citation>
    <scope>NUCLEOTIDE SEQUENCE [LARGE SCALE GENOMIC DNA]</scope>
    <source>
        <strain evidence="9 10">AS3.12</strain>
    </source>
</reference>
<dbReference type="Pfam" id="PF00034">
    <property type="entry name" value="Cytochrom_C"/>
    <property type="match status" value="1"/>
</dbReference>
<evidence type="ECO:0000256" key="1">
    <source>
        <dbReference type="ARBA" id="ARBA00022448"/>
    </source>
</evidence>
<evidence type="ECO:0000256" key="5">
    <source>
        <dbReference type="ARBA" id="ARBA00023004"/>
    </source>
</evidence>
<name>A0A7X0JLP4_9HYPH</name>
<dbReference type="AlphaFoldDB" id="A0A7X0JLP4"/>
<dbReference type="GO" id="GO:0009055">
    <property type="term" value="F:electron transfer activity"/>
    <property type="evidence" value="ECO:0007669"/>
    <property type="project" value="InterPro"/>
</dbReference>
<gene>
    <name evidence="9" type="ORF">F4695_002344</name>
</gene>
<dbReference type="PANTHER" id="PTHR11961">
    <property type="entry name" value="CYTOCHROME C"/>
    <property type="match status" value="1"/>
</dbReference>
<dbReference type="Gene3D" id="1.10.760.10">
    <property type="entry name" value="Cytochrome c-like domain"/>
    <property type="match status" value="1"/>
</dbReference>
<evidence type="ECO:0000313" key="10">
    <source>
        <dbReference type="Proteomes" id="UP000585437"/>
    </source>
</evidence>
<keyword evidence="1" id="KW-0813">Transport</keyword>
<proteinExistence type="predicted"/>
<evidence type="ECO:0000313" key="9">
    <source>
        <dbReference type="EMBL" id="MBB6508987.1"/>
    </source>
</evidence>
<keyword evidence="2 6" id="KW-0349">Heme</keyword>
<comment type="caution">
    <text evidence="9">The sequence shown here is derived from an EMBL/GenBank/DDBJ whole genome shotgun (WGS) entry which is preliminary data.</text>
</comment>
<dbReference type="EMBL" id="JACHBU010000004">
    <property type="protein sequence ID" value="MBB6508987.1"/>
    <property type="molecule type" value="Genomic_DNA"/>
</dbReference>
<evidence type="ECO:0000256" key="2">
    <source>
        <dbReference type="ARBA" id="ARBA00022617"/>
    </source>
</evidence>
<feature type="chain" id="PRO_5031562586" evidence="7">
    <location>
        <begin position="26"/>
        <end position="131"/>
    </location>
</feature>
<accession>A0A7X0JLP4</accession>
<evidence type="ECO:0000256" key="6">
    <source>
        <dbReference type="PROSITE-ProRule" id="PRU00433"/>
    </source>
</evidence>
<evidence type="ECO:0000259" key="8">
    <source>
        <dbReference type="PROSITE" id="PS51007"/>
    </source>
</evidence>
<dbReference type="GO" id="GO:0020037">
    <property type="term" value="F:heme binding"/>
    <property type="evidence" value="ECO:0007669"/>
    <property type="project" value="InterPro"/>
</dbReference>
<keyword evidence="10" id="KW-1185">Reference proteome</keyword>
<keyword evidence="5 6" id="KW-0408">Iron</keyword>
<evidence type="ECO:0000256" key="3">
    <source>
        <dbReference type="ARBA" id="ARBA00022723"/>
    </source>
</evidence>
<dbReference type="InterPro" id="IPR009056">
    <property type="entry name" value="Cyt_c-like_dom"/>
</dbReference>
<dbReference type="InterPro" id="IPR002327">
    <property type="entry name" value="Cyt_c_1A/1B"/>
</dbReference>
<sequence>MHKAARTGLCALALVALAFSSTAQAADAGNGKRVYQKCVACHVADRETNRFGPHLKGVVGRPAAQVPDYKYSQAMKDAGAAGLVWDDAALSAFLSSPKKKVPGTSMRFFGLWTQAEIDDVIAYLKTTAQEE</sequence>
<protein>
    <submittedName>
        <fullName evidence="9">Cytochrome c</fullName>
    </submittedName>
</protein>
<dbReference type="PROSITE" id="PS51007">
    <property type="entry name" value="CYTC"/>
    <property type="match status" value="1"/>
</dbReference>
<evidence type="ECO:0000256" key="7">
    <source>
        <dbReference type="SAM" id="SignalP"/>
    </source>
</evidence>
<evidence type="ECO:0000256" key="4">
    <source>
        <dbReference type="ARBA" id="ARBA00022982"/>
    </source>
</evidence>